<dbReference type="Gene3D" id="3.30.70.1350">
    <property type="entry name" value="Cation efflux protein, cytoplasmic domain"/>
    <property type="match status" value="1"/>
</dbReference>
<dbReference type="GO" id="GO:0015341">
    <property type="term" value="F:zinc efflux antiporter activity"/>
    <property type="evidence" value="ECO:0007669"/>
    <property type="project" value="TreeGrafter"/>
</dbReference>
<evidence type="ECO:0000256" key="3">
    <source>
        <dbReference type="ARBA" id="ARBA00022448"/>
    </source>
</evidence>
<comment type="subcellular location">
    <subcellularLocation>
        <location evidence="1">Cell membrane</location>
        <topology evidence="1">Multi-pass membrane protein</topology>
    </subcellularLocation>
</comment>
<organism evidence="12 13">
    <name type="scientific">Phaeobacter piscinae</name>
    <dbReference type="NCBI Taxonomy" id="1580596"/>
    <lineage>
        <taxon>Bacteria</taxon>
        <taxon>Pseudomonadati</taxon>
        <taxon>Pseudomonadota</taxon>
        <taxon>Alphaproteobacteria</taxon>
        <taxon>Rhodobacterales</taxon>
        <taxon>Roseobacteraceae</taxon>
        <taxon>Phaeobacter</taxon>
    </lineage>
</organism>
<dbReference type="InterPro" id="IPR027469">
    <property type="entry name" value="Cation_efflux_TMD_sf"/>
</dbReference>
<dbReference type="GO" id="GO:0005886">
    <property type="term" value="C:plasma membrane"/>
    <property type="evidence" value="ECO:0007669"/>
    <property type="project" value="UniProtKB-SubCell"/>
</dbReference>
<dbReference type="InterPro" id="IPR058533">
    <property type="entry name" value="Cation_efflux_TM"/>
</dbReference>
<evidence type="ECO:0000256" key="2">
    <source>
        <dbReference type="ARBA" id="ARBA00008114"/>
    </source>
</evidence>
<evidence type="ECO:0000259" key="11">
    <source>
        <dbReference type="Pfam" id="PF16916"/>
    </source>
</evidence>
<dbReference type="Proteomes" id="UP000218606">
    <property type="component" value="Chromosome"/>
</dbReference>
<evidence type="ECO:0000256" key="7">
    <source>
        <dbReference type="ARBA" id="ARBA00023136"/>
    </source>
</evidence>
<dbReference type="InterPro" id="IPR036837">
    <property type="entry name" value="Cation_efflux_CTD_sf"/>
</dbReference>
<keyword evidence="7 9" id="KW-0472">Membrane</keyword>
<feature type="transmembrane region" description="Helical" evidence="9">
    <location>
        <begin position="89"/>
        <end position="107"/>
    </location>
</feature>
<name>A0AAN1LBN9_9RHOB</name>
<dbReference type="InterPro" id="IPR050291">
    <property type="entry name" value="CDF_Transporter"/>
</dbReference>
<dbReference type="SUPFAM" id="SSF160240">
    <property type="entry name" value="Cation efflux protein cytoplasmic domain-like"/>
    <property type="match status" value="1"/>
</dbReference>
<dbReference type="EMBL" id="CP010767">
    <property type="protein sequence ID" value="ATG44853.1"/>
    <property type="molecule type" value="Genomic_DNA"/>
</dbReference>
<evidence type="ECO:0000313" key="12">
    <source>
        <dbReference type="EMBL" id="ATG44853.1"/>
    </source>
</evidence>
<dbReference type="GO" id="GO:0015086">
    <property type="term" value="F:cadmium ion transmembrane transporter activity"/>
    <property type="evidence" value="ECO:0007669"/>
    <property type="project" value="TreeGrafter"/>
</dbReference>
<dbReference type="NCBIfam" id="TIGR01297">
    <property type="entry name" value="CDF"/>
    <property type="match status" value="1"/>
</dbReference>
<feature type="transmembrane region" description="Helical" evidence="9">
    <location>
        <begin position="21"/>
        <end position="42"/>
    </location>
</feature>
<evidence type="ECO:0000256" key="1">
    <source>
        <dbReference type="ARBA" id="ARBA00004651"/>
    </source>
</evidence>
<evidence type="ECO:0000256" key="8">
    <source>
        <dbReference type="ARBA" id="ARBA00068882"/>
    </source>
</evidence>
<gene>
    <name evidence="12" type="ORF">PhaeoP13_02953</name>
</gene>
<feature type="transmembrane region" description="Helical" evidence="9">
    <location>
        <begin position="127"/>
        <end position="146"/>
    </location>
</feature>
<keyword evidence="6 9" id="KW-1133">Transmembrane helix</keyword>
<dbReference type="SUPFAM" id="SSF161111">
    <property type="entry name" value="Cation efflux protein transmembrane domain-like"/>
    <property type="match status" value="1"/>
</dbReference>
<dbReference type="Pfam" id="PF01545">
    <property type="entry name" value="Cation_efflux"/>
    <property type="match status" value="1"/>
</dbReference>
<dbReference type="FunFam" id="3.30.70.1350:FF:000002">
    <property type="entry name" value="Ferrous-iron efflux pump FieF"/>
    <property type="match status" value="1"/>
</dbReference>
<proteinExistence type="inferred from homology"/>
<accession>A0AAN1LBN9</accession>
<feature type="transmembrane region" description="Helical" evidence="9">
    <location>
        <begin position="48"/>
        <end position="69"/>
    </location>
</feature>
<feature type="domain" description="Cation efflux protein cytoplasmic" evidence="11">
    <location>
        <begin position="221"/>
        <end position="298"/>
    </location>
</feature>
<sequence>MRQKNAQKGPQMPKRLTAEQLATASIAVALLVLAAKALAWWLTGSIALFSDAMESLVNIGGAIIAWFAVRYANRPADAGHPFGHHKAEYFSAVVEGIMIIVAALLILQEAVSALVAPTPLVWNTAGLWVNAAAMVINLFWARVLIARGAALKSPALAAGGRHLMSDVWTSAGVLVGLILAMGTGWPLLDPILALLVAVNILREGYLVVASSVGGLMDQAAPQNERDEIAAIIHRTAQGALQVHGLKTRRAGQAVFVEFHMVVAGDMTVRASHAICDRIEEAIRASLSTAQVTIHVEPEHKLEDSGIQLGQ</sequence>
<evidence type="ECO:0000259" key="10">
    <source>
        <dbReference type="Pfam" id="PF01545"/>
    </source>
</evidence>
<feature type="transmembrane region" description="Helical" evidence="9">
    <location>
        <begin position="167"/>
        <end position="185"/>
    </location>
</feature>
<feature type="domain" description="Cation efflux protein transmembrane" evidence="10">
    <location>
        <begin position="23"/>
        <end position="216"/>
    </location>
</feature>
<dbReference type="PANTHER" id="PTHR43840">
    <property type="entry name" value="MITOCHONDRIAL METAL TRANSPORTER 1-RELATED"/>
    <property type="match status" value="1"/>
</dbReference>
<dbReference type="GO" id="GO:0006882">
    <property type="term" value="P:intracellular zinc ion homeostasis"/>
    <property type="evidence" value="ECO:0007669"/>
    <property type="project" value="TreeGrafter"/>
</dbReference>
<dbReference type="GO" id="GO:0015093">
    <property type="term" value="F:ferrous iron transmembrane transporter activity"/>
    <property type="evidence" value="ECO:0007669"/>
    <property type="project" value="TreeGrafter"/>
</dbReference>
<evidence type="ECO:0000256" key="9">
    <source>
        <dbReference type="SAM" id="Phobius"/>
    </source>
</evidence>
<evidence type="ECO:0000256" key="4">
    <source>
        <dbReference type="ARBA" id="ARBA00022475"/>
    </source>
</evidence>
<dbReference type="InterPro" id="IPR027470">
    <property type="entry name" value="Cation_efflux_CTD"/>
</dbReference>
<keyword evidence="4" id="KW-1003">Cell membrane</keyword>
<keyword evidence="5 9" id="KW-0812">Transmembrane</keyword>
<dbReference type="Gene3D" id="1.20.1510.10">
    <property type="entry name" value="Cation efflux protein transmembrane domain"/>
    <property type="match status" value="1"/>
</dbReference>
<evidence type="ECO:0000256" key="5">
    <source>
        <dbReference type="ARBA" id="ARBA00022692"/>
    </source>
</evidence>
<evidence type="ECO:0000313" key="13">
    <source>
        <dbReference type="Proteomes" id="UP000218606"/>
    </source>
</evidence>
<dbReference type="Pfam" id="PF16916">
    <property type="entry name" value="ZT_dimer"/>
    <property type="match status" value="1"/>
</dbReference>
<dbReference type="PANTHER" id="PTHR43840:SF15">
    <property type="entry name" value="MITOCHONDRIAL METAL TRANSPORTER 1-RELATED"/>
    <property type="match status" value="1"/>
</dbReference>
<dbReference type="AlphaFoldDB" id="A0AAN1LBN9"/>
<protein>
    <recommendedName>
        <fullName evidence="8">Protein p34</fullName>
    </recommendedName>
</protein>
<keyword evidence="3" id="KW-0813">Transport</keyword>
<comment type="similarity">
    <text evidence="2">Belongs to the cation diffusion facilitator (CDF) transporter (TC 2.A.4) family.</text>
</comment>
<dbReference type="InterPro" id="IPR002524">
    <property type="entry name" value="Cation_efflux"/>
</dbReference>
<reference evidence="12 13" key="1">
    <citation type="journal article" date="2017" name="Front. Microbiol.">
        <title>Phaeobacter piscinae sp. nov., a species of the Roseobacter group and potential aquaculture probiont.</title>
        <authorList>
            <person name="Sonnenschein E.C."/>
            <person name="Phippen C.B.W."/>
            <person name="Nielsen K.F."/>
            <person name="Mateiu R.V."/>
            <person name="Melchiorsen J."/>
            <person name="Gram L."/>
            <person name="Overmann J."/>
            <person name="Freese H.M."/>
        </authorList>
    </citation>
    <scope>NUCLEOTIDE SEQUENCE [LARGE SCALE GENOMIC DNA]</scope>
    <source>
        <strain evidence="12 13">P13</strain>
    </source>
</reference>
<evidence type="ECO:0000256" key="6">
    <source>
        <dbReference type="ARBA" id="ARBA00022989"/>
    </source>
</evidence>